<dbReference type="OrthoDB" id="3615556at2"/>
<protein>
    <submittedName>
        <fullName evidence="6">Transcriptional regulator</fullName>
    </submittedName>
</protein>
<evidence type="ECO:0000313" key="6">
    <source>
        <dbReference type="EMBL" id="PZF90070.1"/>
    </source>
</evidence>
<sequence length="263" mass="29868">MAKWERIAAEWREKIHSGELEPGGKLPNEQTLKDEYEVSLPVVRQALDALEAEGLVDRRHGRGTFVRAPRQRVRRSPERYQWEKDRARLPESQRRRTGATERDTGLTMQDLEFSAEYRTVPASADLARLFSVPVGAKMLERIYHTSSRKEKVPLSLNTSYMVYDVVAENPALLDDNNEPWPGGTQNQLFTIGIELDRIVDEITARPPSADEAEALKLPPGVSVLILRKISIDTKDCVVEVSNVVLPGDRTEFVYTTKLARWSE</sequence>
<proteinExistence type="predicted"/>
<dbReference type="GO" id="GO:0045892">
    <property type="term" value="P:negative regulation of DNA-templated transcription"/>
    <property type="evidence" value="ECO:0007669"/>
    <property type="project" value="TreeGrafter"/>
</dbReference>
<organism evidence="6 7">
    <name type="scientific">Micromonospora deserti</name>
    <dbReference type="NCBI Taxonomy" id="2070366"/>
    <lineage>
        <taxon>Bacteria</taxon>
        <taxon>Bacillati</taxon>
        <taxon>Actinomycetota</taxon>
        <taxon>Actinomycetes</taxon>
        <taxon>Micromonosporales</taxon>
        <taxon>Micromonosporaceae</taxon>
        <taxon>Micromonospora</taxon>
    </lineage>
</organism>
<dbReference type="RefSeq" id="WP_111136638.1">
    <property type="nucleotide sequence ID" value="NZ_POUB01000237.1"/>
</dbReference>
<gene>
    <name evidence="6" type="ORF">C1I99_24870</name>
</gene>
<reference evidence="6 7" key="1">
    <citation type="submission" date="2018-01" db="EMBL/GenBank/DDBJ databases">
        <title>Draft genome sequence of Salinispora sp. 13K206.</title>
        <authorList>
            <person name="Sahin N."/>
            <person name="Saygin H."/>
            <person name="Ay H."/>
        </authorList>
    </citation>
    <scope>NUCLEOTIDE SEQUENCE [LARGE SCALE GENOMIC DNA]</scope>
    <source>
        <strain evidence="6 7">13K206</strain>
    </source>
</reference>
<dbReference type="Proteomes" id="UP000248749">
    <property type="component" value="Unassembled WGS sequence"/>
</dbReference>
<feature type="domain" description="HTH gntR-type" evidence="5">
    <location>
        <begin position="1"/>
        <end position="69"/>
    </location>
</feature>
<dbReference type="InterPro" id="IPR036390">
    <property type="entry name" value="WH_DNA-bd_sf"/>
</dbReference>
<keyword evidence="1" id="KW-0805">Transcription regulation</keyword>
<dbReference type="EMBL" id="POUB01000237">
    <property type="protein sequence ID" value="PZF90070.1"/>
    <property type="molecule type" value="Genomic_DNA"/>
</dbReference>
<evidence type="ECO:0000313" key="7">
    <source>
        <dbReference type="Proteomes" id="UP000248749"/>
    </source>
</evidence>
<comment type="caution">
    <text evidence="6">The sequence shown here is derived from an EMBL/GenBank/DDBJ whole genome shotgun (WGS) entry which is preliminary data.</text>
</comment>
<evidence type="ECO:0000256" key="3">
    <source>
        <dbReference type="ARBA" id="ARBA00023163"/>
    </source>
</evidence>
<dbReference type="GO" id="GO:0003700">
    <property type="term" value="F:DNA-binding transcription factor activity"/>
    <property type="evidence" value="ECO:0007669"/>
    <property type="project" value="InterPro"/>
</dbReference>
<dbReference type="CDD" id="cd07377">
    <property type="entry name" value="WHTH_GntR"/>
    <property type="match status" value="1"/>
</dbReference>
<evidence type="ECO:0000259" key="5">
    <source>
        <dbReference type="PROSITE" id="PS50949"/>
    </source>
</evidence>
<dbReference type="InterPro" id="IPR028978">
    <property type="entry name" value="Chorismate_lyase_/UTRA_dom_sf"/>
</dbReference>
<dbReference type="PROSITE" id="PS50949">
    <property type="entry name" value="HTH_GNTR"/>
    <property type="match status" value="1"/>
</dbReference>
<dbReference type="InterPro" id="IPR000524">
    <property type="entry name" value="Tscrpt_reg_HTH_GntR"/>
</dbReference>
<dbReference type="InterPro" id="IPR050679">
    <property type="entry name" value="Bact_HTH_transcr_reg"/>
</dbReference>
<dbReference type="SMART" id="SM00866">
    <property type="entry name" value="UTRA"/>
    <property type="match status" value="1"/>
</dbReference>
<dbReference type="PANTHER" id="PTHR44846">
    <property type="entry name" value="MANNOSYL-D-GLYCERATE TRANSPORT/METABOLISM SYSTEM REPRESSOR MNGR-RELATED"/>
    <property type="match status" value="1"/>
</dbReference>
<accession>A0A2W2BWV3</accession>
<feature type="region of interest" description="Disordered" evidence="4">
    <location>
        <begin position="84"/>
        <end position="104"/>
    </location>
</feature>
<dbReference type="InterPro" id="IPR011663">
    <property type="entry name" value="UTRA"/>
</dbReference>
<dbReference type="Gene3D" id="3.40.1410.10">
    <property type="entry name" value="Chorismate lyase-like"/>
    <property type="match status" value="1"/>
</dbReference>
<keyword evidence="3" id="KW-0804">Transcription</keyword>
<dbReference type="SUPFAM" id="SSF46785">
    <property type="entry name" value="Winged helix' DNA-binding domain"/>
    <property type="match status" value="1"/>
</dbReference>
<dbReference type="SUPFAM" id="SSF64288">
    <property type="entry name" value="Chorismate lyase-like"/>
    <property type="match status" value="1"/>
</dbReference>
<keyword evidence="7" id="KW-1185">Reference proteome</keyword>
<dbReference type="Pfam" id="PF07702">
    <property type="entry name" value="UTRA"/>
    <property type="match status" value="1"/>
</dbReference>
<evidence type="ECO:0000256" key="1">
    <source>
        <dbReference type="ARBA" id="ARBA00023015"/>
    </source>
</evidence>
<dbReference type="PRINTS" id="PR00035">
    <property type="entry name" value="HTHGNTR"/>
</dbReference>
<dbReference type="GO" id="GO:0003677">
    <property type="term" value="F:DNA binding"/>
    <property type="evidence" value="ECO:0007669"/>
    <property type="project" value="UniProtKB-KW"/>
</dbReference>
<dbReference type="Gene3D" id="1.10.10.10">
    <property type="entry name" value="Winged helix-like DNA-binding domain superfamily/Winged helix DNA-binding domain"/>
    <property type="match status" value="1"/>
</dbReference>
<dbReference type="SMART" id="SM00345">
    <property type="entry name" value="HTH_GNTR"/>
    <property type="match status" value="1"/>
</dbReference>
<dbReference type="PANTHER" id="PTHR44846:SF17">
    <property type="entry name" value="GNTR-FAMILY TRANSCRIPTIONAL REGULATOR"/>
    <property type="match status" value="1"/>
</dbReference>
<evidence type="ECO:0000256" key="2">
    <source>
        <dbReference type="ARBA" id="ARBA00023125"/>
    </source>
</evidence>
<dbReference type="InterPro" id="IPR036388">
    <property type="entry name" value="WH-like_DNA-bd_sf"/>
</dbReference>
<keyword evidence="2" id="KW-0238">DNA-binding</keyword>
<evidence type="ECO:0000256" key="4">
    <source>
        <dbReference type="SAM" id="MobiDB-lite"/>
    </source>
</evidence>
<dbReference type="AlphaFoldDB" id="A0A2W2BWV3"/>
<dbReference type="Pfam" id="PF00392">
    <property type="entry name" value="GntR"/>
    <property type="match status" value="1"/>
</dbReference>
<name>A0A2W2BWV3_9ACTN</name>